<dbReference type="EMBL" id="JACHMJ010000001">
    <property type="protein sequence ID" value="MBB5845088.1"/>
    <property type="molecule type" value="Genomic_DNA"/>
</dbReference>
<evidence type="ECO:0000313" key="2">
    <source>
        <dbReference type="Proteomes" id="UP000536685"/>
    </source>
</evidence>
<dbReference type="AlphaFoldDB" id="A0A841AS12"/>
<keyword evidence="1" id="KW-0804">Transcription</keyword>
<dbReference type="InterPro" id="IPR036388">
    <property type="entry name" value="WH-like_DNA-bd_sf"/>
</dbReference>
<dbReference type="Proteomes" id="UP000536685">
    <property type="component" value="Unassembled WGS sequence"/>
</dbReference>
<proteinExistence type="predicted"/>
<gene>
    <name evidence="1" type="ORF">HD599_003411</name>
</gene>
<dbReference type="InterPro" id="IPR013324">
    <property type="entry name" value="RNA_pol_sigma_r3/r4-like"/>
</dbReference>
<sequence length="63" mass="6899">MRNTTVQLDHSAEALEALAPELRQSIHLVHYSGFTTEQVAGLLGEPVDVIEERLRAAETELAA</sequence>
<organism evidence="1 2">
    <name type="scientific">Conyzicola lurida</name>
    <dbReference type="NCBI Taxonomy" id="1172621"/>
    <lineage>
        <taxon>Bacteria</taxon>
        <taxon>Bacillati</taxon>
        <taxon>Actinomycetota</taxon>
        <taxon>Actinomycetes</taxon>
        <taxon>Micrococcales</taxon>
        <taxon>Microbacteriaceae</taxon>
        <taxon>Conyzicola</taxon>
    </lineage>
</organism>
<comment type="caution">
    <text evidence="1">The sequence shown here is derived from an EMBL/GenBank/DDBJ whole genome shotgun (WGS) entry which is preliminary data.</text>
</comment>
<reference evidence="1 2" key="1">
    <citation type="submission" date="2020-08" db="EMBL/GenBank/DDBJ databases">
        <title>Sequencing the genomes of 1000 actinobacteria strains.</title>
        <authorList>
            <person name="Klenk H.-P."/>
        </authorList>
    </citation>
    <scope>NUCLEOTIDE SEQUENCE [LARGE SCALE GENOMIC DNA]</scope>
    <source>
        <strain evidence="1 2">DSM 105784</strain>
    </source>
</reference>
<name>A0A841AS12_9MICO</name>
<accession>A0A841AS12</accession>
<dbReference type="Gene3D" id="1.10.10.10">
    <property type="entry name" value="Winged helix-like DNA-binding domain superfamily/Winged helix DNA-binding domain"/>
    <property type="match status" value="1"/>
</dbReference>
<dbReference type="GO" id="GO:0000428">
    <property type="term" value="C:DNA-directed RNA polymerase complex"/>
    <property type="evidence" value="ECO:0007669"/>
    <property type="project" value="UniProtKB-KW"/>
</dbReference>
<keyword evidence="2" id="KW-1185">Reference proteome</keyword>
<protein>
    <submittedName>
        <fullName evidence="1">DNA-directed RNA polymerase specialized sigma24 family protein</fullName>
    </submittedName>
</protein>
<dbReference type="RefSeq" id="WP_184239894.1">
    <property type="nucleotide sequence ID" value="NZ_JACHMJ010000001.1"/>
</dbReference>
<keyword evidence="1" id="KW-0240">DNA-directed RNA polymerase</keyword>
<evidence type="ECO:0000313" key="1">
    <source>
        <dbReference type="EMBL" id="MBB5845088.1"/>
    </source>
</evidence>
<dbReference type="SUPFAM" id="SSF88659">
    <property type="entry name" value="Sigma3 and sigma4 domains of RNA polymerase sigma factors"/>
    <property type="match status" value="1"/>
</dbReference>